<dbReference type="EMBL" id="CAJNOJ010000171">
    <property type="protein sequence ID" value="CAF1238601.1"/>
    <property type="molecule type" value="Genomic_DNA"/>
</dbReference>
<dbReference type="CDD" id="cd00637">
    <property type="entry name" value="7tm_classA_rhodopsin-like"/>
    <property type="match status" value="1"/>
</dbReference>
<keyword evidence="3 9" id="KW-1133">Transmembrane helix</keyword>
<dbReference type="PRINTS" id="PR00237">
    <property type="entry name" value="GPCRRHODOPSN"/>
</dbReference>
<dbReference type="OrthoDB" id="10014904at2759"/>
<keyword evidence="5 9" id="KW-0472">Membrane</keyword>
<proteinExistence type="inferred from homology"/>
<dbReference type="PROSITE" id="PS50262">
    <property type="entry name" value="G_PROTEIN_RECEP_F1_2"/>
    <property type="match status" value="1"/>
</dbReference>
<feature type="transmembrane region" description="Helical" evidence="9">
    <location>
        <begin position="272"/>
        <end position="293"/>
    </location>
</feature>
<dbReference type="EMBL" id="CAJNOR010002152">
    <property type="protein sequence ID" value="CAF1254829.1"/>
    <property type="molecule type" value="Genomic_DNA"/>
</dbReference>
<protein>
    <recommendedName>
        <fullName evidence="10">G-protein coupled receptors family 1 profile domain-containing protein</fullName>
    </recommendedName>
</protein>
<keyword evidence="7 8" id="KW-0807">Transducer</keyword>
<keyword evidence="2 8" id="KW-0812">Transmembrane</keyword>
<evidence type="ECO:0000256" key="1">
    <source>
        <dbReference type="ARBA" id="ARBA00004141"/>
    </source>
</evidence>
<dbReference type="InterPro" id="IPR000276">
    <property type="entry name" value="GPCR_Rhodpsn"/>
</dbReference>
<evidence type="ECO:0000259" key="10">
    <source>
        <dbReference type="PROSITE" id="PS50262"/>
    </source>
</evidence>
<comment type="similarity">
    <text evidence="8">Belongs to the G-protein coupled receptor 1 family.</text>
</comment>
<sequence>MNGLQIITVVNVIILLIGILLTLVYVLSIILLRRFHTAINILTGNFGLSSIICGSYWMIYNPLTTFHGNILQGSTVSYVVISYLTLMVNCLPVYALVNIAVNRYFTVIYPNRAFFKKQMWILTSILTQWIVAIILPMPHLILSYQVTIDINQDDNHQLMFRSYLSVLFQTFVNGLRLPSWILFYNLSVVLIFPSIIIVFFDSLIFYSVRSSTLRVHALPSSAATVANVNHGRNRDVNLVKHMLFIFVMFIIGWGPIYIYSAVVNMEGIDARVIILLQILPVLDLSINIIDLFIYNRDLRRYLIERCLNFLRVNRN</sequence>
<organism evidence="12 13">
    <name type="scientific">Adineta ricciae</name>
    <name type="common">Rotifer</name>
    <dbReference type="NCBI Taxonomy" id="249248"/>
    <lineage>
        <taxon>Eukaryota</taxon>
        <taxon>Metazoa</taxon>
        <taxon>Spiralia</taxon>
        <taxon>Gnathifera</taxon>
        <taxon>Rotifera</taxon>
        <taxon>Eurotatoria</taxon>
        <taxon>Bdelloidea</taxon>
        <taxon>Adinetida</taxon>
        <taxon>Adinetidae</taxon>
        <taxon>Adineta</taxon>
    </lineage>
</organism>
<feature type="transmembrane region" description="Helical" evidence="9">
    <location>
        <begin position="80"/>
        <end position="101"/>
    </location>
</feature>
<evidence type="ECO:0000256" key="3">
    <source>
        <dbReference type="ARBA" id="ARBA00022989"/>
    </source>
</evidence>
<dbReference type="Pfam" id="PF00001">
    <property type="entry name" value="7tm_1"/>
    <property type="match status" value="1"/>
</dbReference>
<keyword evidence="13" id="KW-1185">Reference proteome</keyword>
<feature type="transmembrane region" description="Helical" evidence="9">
    <location>
        <begin position="39"/>
        <end position="60"/>
    </location>
</feature>
<accession>A0A815AC39</accession>
<name>A0A815AC39_ADIRI</name>
<dbReference type="Proteomes" id="UP000663852">
    <property type="component" value="Unassembled WGS sequence"/>
</dbReference>
<dbReference type="GO" id="GO:0016020">
    <property type="term" value="C:membrane"/>
    <property type="evidence" value="ECO:0007669"/>
    <property type="project" value="UniProtKB-SubCell"/>
</dbReference>
<feature type="transmembrane region" description="Helical" evidence="9">
    <location>
        <begin position="242"/>
        <end position="260"/>
    </location>
</feature>
<dbReference type="InterPro" id="IPR017452">
    <property type="entry name" value="GPCR_Rhodpsn_7TM"/>
</dbReference>
<comment type="subcellular location">
    <subcellularLocation>
        <location evidence="1">Membrane</location>
        <topology evidence="1">Multi-pass membrane protein</topology>
    </subcellularLocation>
</comment>
<dbReference type="GO" id="GO:0004930">
    <property type="term" value="F:G protein-coupled receptor activity"/>
    <property type="evidence" value="ECO:0007669"/>
    <property type="project" value="UniProtKB-KW"/>
</dbReference>
<dbReference type="Gene3D" id="1.20.1070.10">
    <property type="entry name" value="Rhodopsin 7-helix transmembrane proteins"/>
    <property type="match status" value="1"/>
</dbReference>
<evidence type="ECO:0000256" key="4">
    <source>
        <dbReference type="ARBA" id="ARBA00023040"/>
    </source>
</evidence>
<dbReference type="SUPFAM" id="SSF81321">
    <property type="entry name" value="Family A G protein-coupled receptor-like"/>
    <property type="match status" value="1"/>
</dbReference>
<keyword evidence="6 8" id="KW-0675">Receptor</keyword>
<evidence type="ECO:0000256" key="6">
    <source>
        <dbReference type="ARBA" id="ARBA00023170"/>
    </source>
</evidence>
<dbReference type="PANTHER" id="PTHR24238:SF47">
    <property type="entry name" value="ECDYSTEROIDS_DOPAMINE RECEPTOR-RELATED"/>
    <property type="match status" value="1"/>
</dbReference>
<dbReference type="AlphaFoldDB" id="A0A815AC39"/>
<dbReference type="Proteomes" id="UP000663828">
    <property type="component" value="Unassembled WGS sequence"/>
</dbReference>
<feature type="domain" description="G-protein coupled receptors family 1 profile" evidence="10">
    <location>
        <begin position="21"/>
        <end position="294"/>
    </location>
</feature>
<evidence type="ECO:0000256" key="7">
    <source>
        <dbReference type="ARBA" id="ARBA00023224"/>
    </source>
</evidence>
<evidence type="ECO:0000313" key="13">
    <source>
        <dbReference type="Proteomes" id="UP000663828"/>
    </source>
</evidence>
<feature type="transmembrane region" description="Helical" evidence="9">
    <location>
        <begin position="121"/>
        <end position="141"/>
    </location>
</feature>
<evidence type="ECO:0000256" key="5">
    <source>
        <dbReference type="ARBA" id="ARBA00023136"/>
    </source>
</evidence>
<comment type="caution">
    <text evidence="12">The sequence shown here is derived from an EMBL/GenBank/DDBJ whole genome shotgun (WGS) entry which is preliminary data.</text>
</comment>
<keyword evidence="4 8" id="KW-0297">G-protein coupled receptor</keyword>
<evidence type="ECO:0000313" key="12">
    <source>
        <dbReference type="EMBL" id="CAF1254829.1"/>
    </source>
</evidence>
<reference evidence="12" key="1">
    <citation type="submission" date="2021-02" db="EMBL/GenBank/DDBJ databases">
        <authorList>
            <person name="Nowell W R."/>
        </authorList>
    </citation>
    <scope>NUCLEOTIDE SEQUENCE</scope>
</reference>
<feature type="transmembrane region" description="Helical" evidence="9">
    <location>
        <begin position="181"/>
        <end position="206"/>
    </location>
</feature>
<dbReference type="PANTHER" id="PTHR24238">
    <property type="entry name" value="G-PROTEIN COUPLED RECEPTOR"/>
    <property type="match status" value="1"/>
</dbReference>
<feature type="transmembrane region" description="Helical" evidence="9">
    <location>
        <begin position="6"/>
        <end position="32"/>
    </location>
</feature>
<evidence type="ECO:0000256" key="8">
    <source>
        <dbReference type="RuleBase" id="RU000688"/>
    </source>
</evidence>
<gene>
    <name evidence="11" type="ORF">EDS130_LOCUS27334</name>
    <name evidence="12" type="ORF">XAT740_LOCUS26457</name>
</gene>
<evidence type="ECO:0000313" key="11">
    <source>
        <dbReference type="EMBL" id="CAF1238601.1"/>
    </source>
</evidence>
<evidence type="ECO:0000256" key="2">
    <source>
        <dbReference type="ARBA" id="ARBA00022692"/>
    </source>
</evidence>
<evidence type="ECO:0000256" key="9">
    <source>
        <dbReference type="SAM" id="Phobius"/>
    </source>
</evidence>
<dbReference type="PROSITE" id="PS00237">
    <property type="entry name" value="G_PROTEIN_RECEP_F1_1"/>
    <property type="match status" value="1"/>
</dbReference>